<protein>
    <submittedName>
        <fullName evidence="2">Poxvirus A32 protein</fullName>
    </submittedName>
</protein>
<name>A0ABN7AXU6_9HEMI</name>
<accession>A0ABN7AXU6</accession>
<dbReference type="Proteomes" id="UP001307889">
    <property type="component" value="Chromosome 1"/>
</dbReference>
<dbReference type="EMBL" id="AP028909">
    <property type="protein sequence ID" value="BES89644.1"/>
    <property type="molecule type" value="Genomic_DNA"/>
</dbReference>
<keyword evidence="3" id="KW-1185">Reference proteome</keyword>
<gene>
    <name evidence="1" type="ORF">NTJ_02451</name>
    <name evidence="2" type="ORF">NTJ_08497</name>
</gene>
<dbReference type="Proteomes" id="UP001307889">
    <property type="component" value="Chromosome 6"/>
</dbReference>
<evidence type="ECO:0000313" key="2">
    <source>
        <dbReference type="EMBL" id="BES95686.1"/>
    </source>
</evidence>
<reference evidence="2" key="2">
    <citation type="submission" date="2023-09" db="EMBL/GenBank/DDBJ databases">
        <authorList>
            <consortium name="Insect Design Technology Group"/>
            <person name="Shibata T."/>
            <person name="Kobayashi T."/>
            <person name="Uehara T."/>
        </authorList>
    </citation>
    <scope>NUCLEOTIDE SEQUENCE</scope>
    <source>
        <strain evidence="2">Japan</strain>
    </source>
</reference>
<evidence type="ECO:0000313" key="1">
    <source>
        <dbReference type="EMBL" id="BES89644.1"/>
    </source>
</evidence>
<sequence>MRFVKQGVRLKVCDPVEEKKESSGKSLHGVLFGTHRIRALICGPSGSGKTSAVLSLLLHPNGLRYANVYVFSRTLNQGKYEFLQRVLDGLEPGINYFGIGPGDNGEIEFLPPDQIRPNSIVVFDDLGTGDYEIVRQYFAFSRHFSIDVLFCCHSYVSVPKNLIRINLTMILAFKMDLLNLKHIYDDNSIQTDMSFDEFKNMCTTCWKGGGTSNFVLIDRDMPANGGKYRKGFDEYICMNK</sequence>
<proteinExistence type="predicted"/>
<evidence type="ECO:0000313" key="3">
    <source>
        <dbReference type="Proteomes" id="UP001307889"/>
    </source>
</evidence>
<organism evidence="2 3">
    <name type="scientific">Nesidiocoris tenuis</name>
    <dbReference type="NCBI Taxonomy" id="355587"/>
    <lineage>
        <taxon>Eukaryota</taxon>
        <taxon>Metazoa</taxon>
        <taxon>Ecdysozoa</taxon>
        <taxon>Arthropoda</taxon>
        <taxon>Hexapoda</taxon>
        <taxon>Insecta</taxon>
        <taxon>Pterygota</taxon>
        <taxon>Neoptera</taxon>
        <taxon>Paraneoptera</taxon>
        <taxon>Hemiptera</taxon>
        <taxon>Heteroptera</taxon>
        <taxon>Panheteroptera</taxon>
        <taxon>Cimicomorpha</taxon>
        <taxon>Miridae</taxon>
        <taxon>Dicyphina</taxon>
        <taxon>Nesidiocoris</taxon>
    </lineage>
</organism>
<reference evidence="2 3" key="1">
    <citation type="submission" date="2023-09" db="EMBL/GenBank/DDBJ databases">
        <title>Nesidiocoris tenuis whole genome shotgun sequence.</title>
        <authorList>
            <person name="Shibata T."/>
            <person name="Shimoda M."/>
            <person name="Kobayashi T."/>
            <person name="Uehara T."/>
        </authorList>
    </citation>
    <scope>NUCLEOTIDE SEQUENCE [LARGE SCALE GENOMIC DNA]</scope>
    <source>
        <strain evidence="2 3">Japan</strain>
    </source>
</reference>
<dbReference type="EMBL" id="AP028914">
    <property type="protein sequence ID" value="BES95686.1"/>
    <property type="molecule type" value="Genomic_DNA"/>
</dbReference>